<feature type="domain" description="Zn(2)-C6 fungal-type" evidence="8">
    <location>
        <begin position="9"/>
        <end position="39"/>
    </location>
</feature>
<protein>
    <recommendedName>
        <fullName evidence="8">Zn(2)-C6 fungal-type domain-containing protein</fullName>
    </recommendedName>
</protein>
<evidence type="ECO:0000313" key="11">
    <source>
        <dbReference type="RefSeq" id="XP_033573159.1"/>
    </source>
</evidence>
<dbReference type="SUPFAM" id="SSF57701">
    <property type="entry name" value="Zn2/Cys6 DNA-binding domain"/>
    <property type="match status" value="1"/>
</dbReference>
<dbReference type="Gene3D" id="4.10.240.10">
    <property type="entry name" value="Zn(2)-C6 fungal-type DNA-binding domain"/>
    <property type="match status" value="1"/>
</dbReference>
<keyword evidence="3" id="KW-0805">Transcription regulation</keyword>
<evidence type="ECO:0000256" key="1">
    <source>
        <dbReference type="ARBA" id="ARBA00004123"/>
    </source>
</evidence>
<reference evidence="9 11" key="1">
    <citation type="journal article" date="2020" name="Stud. Mycol.">
        <title>101 Dothideomycetes genomes: a test case for predicting lifestyles and emergence of pathogens.</title>
        <authorList>
            <person name="Haridas S."/>
            <person name="Albert R."/>
            <person name="Binder M."/>
            <person name="Bloem J."/>
            <person name="Labutti K."/>
            <person name="Salamov A."/>
            <person name="Andreopoulos B."/>
            <person name="Baker S."/>
            <person name="Barry K."/>
            <person name="Bills G."/>
            <person name="Bluhm B."/>
            <person name="Cannon C."/>
            <person name="Castanera R."/>
            <person name="Culley D."/>
            <person name="Daum C."/>
            <person name="Ezra D."/>
            <person name="Gonzalez J."/>
            <person name="Henrissat B."/>
            <person name="Kuo A."/>
            <person name="Liang C."/>
            <person name="Lipzen A."/>
            <person name="Lutzoni F."/>
            <person name="Magnuson J."/>
            <person name="Mondo S."/>
            <person name="Nolan M."/>
            <person name="Ohm R."/>
            <person name="Pangilinan J."/>
            <person name="Park H.-J."/>
            <person name="Ramirez L."/>
            <person name="Alfaro M."/>
            <person name="Sun H."/>
            <person name="Tritt A."/>
            <person name="Yoshinaga Y."/>
            <person name="Zwiers L.-H."/>
            <person name="Turgeon B."/>
            <person name="Goodwin S."/>
            <person name="Spatafora J."/>
            <person name="Crous P."/>
            <person name="Grigoriev I."/>
        </authorList>
    </citation>
    <scope>NUCLEOTIDE SEQUENCE</scope>
    <source>
        <strain evidence="9 11">CBS 304.34</strain>
    </source>
</reference>
<keyword evidence="6" id="KW-0175">Coiled coil</keyword>
<dbReference type="PROSITE" id="PS50048">
    <property type="entry name" value="ZN2_CY6_FUNGAL_2"/>
    <property type="match status" value="1"/>
</dbReference>
<keyword evidence="4" id="KW-0804">Transcription</keyword>
<dbReference type="PANTHER" id="PTHR47338">
    <property type="entry name" value="ZN(II)2CYS6 TRANSCRIPTION FACTOR (EUROFUNG)-RELATED"/>
    <property type="match status" value="1"/>
</dbReference>
<feature type="compositionally biased region" description="Basic and acidic residues" evidence="7">
    <location>
        <begin position="180"/>
        <end position="189"/>
    </location>
</feature>
<dbReference type="InterPro" id="IPR050815">
    <property type="entry name" value="TF_fung"/>
</dbReference>
<sequence length="189" mass="20602">MSGSARKVACRTCRDRKVRCDGGQPSCEKCKRSNEACVYIPASTQSRPDLTEAIESLEDRMARVEAQLTEQSQHKPCSNSVAPEGLPALSPQAYCNHLMADSVGNSSMSSSLPMQAMPWTDTLNHVPASMPVQTSTYDGYMGDPAGLASTSWNILFGQLVHPHKPPEAYSNSKAPLTGDRFQHRDESRS</sequence>
<proteinExistence type="predicted"/>
<dbReference type="GO" id="GO:0008270">
    <property type="term" value="F:zinc ion binding"/>
    <property type="evidence" value="ECO:0007669"/>
    <property type="project" value="InterPro"/>
</dbReference>
<keyword evidence="5" id="KW-0539">Nucleus</keyword>
<dbReference type="GO" id="GO:0000981">
    <property type="term" value="F:DNA-binding transcription factor activity, RNA polymerase II-specific"/>
    <property type="evidence" value="ECO:0007669"/>
    <property type="project" value="InterPro"/>
</dbReference>
<gene>
    <name evidence="9 11" type="ORF">BDZ99DRAFT_523664</name>
</gene>
<evidence type="ECO:0000313" key="9">
    <source>
        <dbReference type="EMBL" id="KAF2806195.1"/>
    </source>
</evidence>
<dbReference type="Pfam" id="PF00172">
    <property type="entry name" value="Zn_clus"/>
    <property type="match status" value="1"/>
</dbReference>
<dbReference type="SMART" id="SM00066">
    <property type="entry name" value="GAL4"/>
    <property type="match status" value="1"/>
</dbReference>
<evidence type="ECO:0000256" key="7">
    <source>
        <dbReference type="SAM" id="MobiDB-lite"/>
    </source>
</evidence>
<evidence type="ECO:0000259" key="8">
    <source>
        <dbReference type="PROSITE" id="PS50048"/>
    </source>
</evidence>
<keyword evidence="2" id="KW-0479">Metal-binding</keyword>
<dbReference type="Proteomes" id="UP000504636">
    <property type="component" value="Unplaced"/>
</dbReference>
<dbReference type="AlphaFoldDB" id="A0A6A6YDM4"/>
<feature type="region of interest" description="Disordered" evidence="7">
    <location>
        <begin position="165"/>
        <end position="189"/>
    </location>
</feature>
<dbReference type="InterPro" id="IPR001138">
    <property type="entry name" value="Zn2Cys6_DnaBD"/>
</dbReference>
<evidence type="ECO:0000256" key="6">
    <source>
        <dbReference type="SAM" id="Coils"/>
    </source>
</evidence>
<dbReference type="GeneID" id="54466711"/>
<dbReference type="EMBL" id="MU003707">
    <property type="protein sequence ID" value="KAF2806195.1"/>
    <property type="molecule type" value="Genomic_DNA"/>
</dbReference>
<dbReference type="CDD" id="cd00067">
    <property type="entry name" value="GAL4"/>
    <property type="match status" value="1"/>
</dbReference>
<evidence type="ECO:0000256" key="2">
    <source>
        <dbReference type="ARBA" id="ARBA00022723"/>
    </source>
</evidence>
<evidence type="ECO:0000256" key="5">
    <source>
        <dbReference type="ARBA" id="ARBA00023242"/>
    </source>
</evidence>
<dbReference type="PANTHER" id="PTHR47338:SF5">
    <property type="entry name" value="ZN(II)2CYS6 TRANSCRIPTION FACTOR (EUROFUNG)"/>
    <property type="match status" value="1"/>
</dbReference>
<reference evidence="11" key="2">
    <citation type="submission" date="2020-04" db="EMBL/GenBank/DDBJ databases">
        <authorList>
            <consortium name="NCBI Genome Project"/>
        </authorList>
    </citation>
    <scope>NUCLEOTIDE SEQUENCE</scope>
    <source>
        <strain evidence="11">CBS 304.34</strain>
    </source>
</reference>
<comment type="subcellular location">
    <subcellularLocation>
        <location evidence="1">Nucleus</location>
    </subcellularLocation>
</comment>
<dbReference type="RefSeq" id="XP_033573159.1">
    <property type="nucleotide sequence ID" value="XM_033725818.1"/>
</dbReference>
<evidence type="ECO:0000313" key="10">
    <source>
        <dbReference type="Proteomes" id="UP000504636"/>
    </source>
</evidence>
<reference evidence="11" key="3">
    <citation type="submission" date="2025-04" db="UniProtKB">
        <authorList>
            <consortium name="RefSeq"/>
        </authorList>
    </citation>
    <scope>IDENTIFICATION</scope>
    <source>
        <strain evidence="11">CBS 304.34</strain>
    </source>
</reference>
<dbReference type="PROSITE" id="PS00463">
    <property type="entry name" value="ZN2_CY6_FUNGAL_1"/>
    <property type="match status" value="1"/>
</dbReference>
<dbReference type="OrthoDB" id="5069333at2759"/>
<accession>A0A6A6YDM4</accession>
<evidence type="ECO:0000256" key="4">
    <source>
        <dbReference type="ARBA" id="ARBA00023163"/>
    </source>
</evidence>
<dbReference type="GO" id="GO:0005634">
    <property type="term" value="C:nucleus"/>
    <property type="evidence" value="ECO:0007669"/>
    <property type="project" value="UniProtKB-SubCell"/>
</dbReference>
<keyword evidence="10" id="KW-1185">Reference proteome</keyword>
<feature type="coiled-coil region" evidence="6">
    <location>
        <begin position="47"/>
        <end position="74"/>
    </location>
</feature>
<name>A0A6A6YDM4_9PEZI</name>
<dbReference type="InterPro" id="IPR036864">
    <property type="entry name" value="Zn2-C6_fun-type_DNA-bd_sf"/>
</dbReference>
<organism evidence="9">
    <name type="scientific">Mytilinidion resinicola</name>
    <dbReference type="NCBI Taxonomy" id="574789"/>
    <lineage>
        <taxon>Eukaryota</taxon>
        <taxon>Fungi</taxon>
        <taxon>Dikarya</taxon>
        <taxon>Ascomycota</taxon>
        <taxon>Pezizomycotina</taxon>
        <taxon>Dothideomycetes</taxon>
        <taxon>Pleosporomycetidae</taxon>
        <taxon>Mytilinidiales</taxon>
        <taxon>Mytilinidiaceae</taxon>
        <taxon>Mytilinidion</taxon>
    </lineage>
</organism>
<evidence type="ECO:0000256" key="3">
    <source>
        <dbReference type="ARBA" id="ARBA00023015"/>
    </source>
</evidence>